<gene>
    <name evidence="2" type="ORF">D1632_13695</name>
</gene>
<dbReference type="NCBIfam" id="TIGR03949">
    <property type="entry name" value="bact_IIb_cerein"/>
    <property type="match status" value="1"/>
</dbReference>
<keyword evidence="1" id="KW-0472">Membrane</keyword>
<dbReference type="EMBL" id="QWIV01000014">
    <property type="protein sequence ID" value="RMZ58645.1"/>
    <property type="molecule type" value="Genomic_DNA"/>
</dbReference>
<feature type="transmembrane region" description="Helical" evidence="1">
    <location>
        <begin position="21"/>
        <end position="38"/>
    </location>
</feature>
<dbReference type="AlphaFoldDB" id="A0A3M7L9E8"/>
<keyword evidence="3" id="KW-1185">Reference proteome</keyword>
<sequence length="69" mass="7309">MQMKNLKVEELSSQEMKNVEGGIFPLIVGAFAGLSYVFSYVGASLAVAGVAGLASGVADWGLTQYMGWY</sequence>
<reference evidence="2 3" key="1">
    <citation type="submission" date="2018-08" db="EMBL/GenBank/DDBJ databases">
        <title>Chryseobacterium nematophagum: a novel matrix digesting pathogen of nematodes.</title>
        <authorList>
            <person name="Page A."/>
            <person name="Roberts M."/>
            <person name="Felix M.-A."/>
            <person name="Weir W."/>
        </authorList>
    </citation>
    <scope>NUCLEOTIDE SEQUENCE [LARGE SCALE GENOMIC DNA]</scope>
    <source>
        <strain evidence="2 3">JUb275</strain>
    </source>
</reference>
<evidence type="ECO:0000256" key="1">
    <source>
        <dbReference type="SAM" id="Phobius"/>
    </source>
</evidence>
<organism evidence="2 3">
    <name type="scientific">Chryseobacterium nematophagum</name>
    <dbReference type="NCBI Taxonomy" id="2305228"/>
    <lineage>
        <taxon>Bacteria</taxon>
        <taxon>Pseudomonadati</taxon>
        <taxon>Bacteroidota</taxon>
        <taxon>Flavobacteriia</taxon>
        <taxon>Flavobacteriales</taxon>
        <taxon>Weeksellaceae</taxon>
        <taxon>Chryseobacterium group</taxon>
        <taxon>Chryseobacterium</taxon>
    </lineage>
</organism>
<dbReference type="InterPro" id="IPR023991">
    <property type="entry name" value="Bacteriocin_IIb_lactobn/cerein"/>
</dbReference>
<keyword evidence="1" id="KW-1133">Transmembrane helix</keyword>
<name>A0A3M7L9E8_9FLAO</name>
<evidence type="ECO:0000313" key="2">
    <source>
        <dbReference type="EMBL" id="RMZ58645.1"/>
    </source>
</evidence>
<dbReference type="Proteomes" id="UP000267524">
    <property type="component" value="Unassembled WGS sequence"/>
</dbReference>
<protein>
    <submittedName>
        <fullName evidence="2">Class IIb bacteriocin, lactobin A/cerein 7B family</fullName>
    </submittedName>
</protein>
<accession>A0A3M7L9E8</accession>
<evidence type="ECO:0000313" key="3">
    <source>
        <dbReference type="Proteomes" id="UP000267524"/>
    </source>
</evidence>
<keyword evidence="1" id="KW-0812">Transmembrane</keyword>
<proteinExistence type="predicted"/>
<comment type="caution">
    <text evidence="2">The sequence shown here is derived from an EMBL/GenBank/DDBJ whole genome shotgun (WGS) entry which is preliminary data.</text>
</comment>